<sequence>MFLYPFVNSGDIFFGDHTPYDFVDKFVTGARLFGFYFEPNMSVLSASTRLAYKFAFLFYDLADRFAVGHLWSTNVGFDIKFST</sequence>
<proteinExistence type="predicted"/>
<dbReference type="EMBL" id="LUTY01001607">
    <property type="protein sequence ID" value="OAD21469.1"/>
    <property type="molecule type" value="Genomic_DNA"/>
</dbReference>
<reference evidence="1 2" key="1">
    <citation type="submission" date="2016-05" db="EMBL/GenBank/DDBJ databases">
        <title>Single-cell genome of chain-forming Candidatus Thiomargarita nelsonii and comparison to other large sulfur-oxidizing bacteria.</title>
        <authorList>
            <person name="Winkel M."/>
            <person name="Salman V."/>
            <person name="Woyke T."/>
            <person name="Schulz-Vogt H."/>
            <person name="Richter M."/>
            <person name="Flood B."/>
            <person name="Bailey J."/>
            <person name="Amann R."/>
            <person name="Mussmann M."/>
        </authorList>
    </citation>
    <scope>NUCLEOTIDE SEQUENCE [LARGE SCALE GENOMIC DNA]</scope>
    <source>
        <strain evidence="1 2">THI036</strain>
    </source>
</reference>
<dbReference type="AlphaFoldDB" id="A0A176S0J9"/>
<gene>
    <name evidence="1" type="ORF">THIOM_002760</name>
</gene>
<accession>A0A176S0J9</accession>
<dbReference type="Proteomes" id="UP000076962">
    <property type="component" value="Unassembled WGS sequence"/>
</dbReference>
<evidence type="ECO:0000313" key="1">
    <source>
        <dbReference type="EMBL" id="OAD21469.1"/>
    </source>
</evidence>
<organism evidence="1 2">
    <name type="scientific">Candidatus Thiomargarita nelsonii</name>
    <dbReference type="NCBI Taxonomy" id="1003181"/>
    <lineage>
        <taxon>Bacteria</taxon>
        <taxon>Pseudomonadati</taxon>
        <taxon>Pseudomonadota</taxon>
        <taxon>Gammaproteobacteria</taxon>
        <taxon>Thiotrichales</taxon>
        <taxon>Thiotrichaceae</taxon>
        <taxon>Thiomargarita</taxon>
    </lineage>
</organism>
<keyword evidence="2" id="KW-1185">Reference proteome</keyword>
<name>A0A176S0J9_9GAMM</name>
<evidence type="ECO:0000313" key="2">
    <source>
        <dbReference type="Proteomes" id="UP000076962"/>
    </source>
</evidence>
<protein>
    <submittedName>
        <fullName evidence="1">Uncharacterized protein</fullName>
    </submittedName>
</protein>
<comment type="caution">
    <text evidence="1">The sequence shown here is derived from an EMBL/GenBank/DDBJ whole genome shotgun (WGS) entry which is preliminary data.</text>
</comment>